<dbReference type="Pfam" id="PF03432">
    <property type="entry name" value="Relaxase"/>
    <property type="match status" value="1"/>
</dbReference>
<evidence type="ECO:0000313" key="4">
    <source>
        <dbReference type="Proteomes" id="UP000759273"/>
    </source>
</evidence>
<evidence type="ECO:0000256" key="1">
    <source>
        <dbReference type="SAM" id="MobiDB-lite"/>
    </source>
</evidence>
<name>A0A943HIV0_9FIRM</name>
<proteinExistence type="predicted"/>
<feature type="compositionally biased region" description="Basic residues" evidence="1">
    <location>
        <begin position="438"/>
        <end position="448"/>
    </location>
</feature>
<comment type="caution">
    <text evidence="3">The sequence shown here is derived from an EMBL/GenBank/DDBJ whole genome shotgun (WGS) entry which is preliminary data.</text>
</comment>
<dbReference type="AlphaFoldDB" id="A0A943HIV0"/>
<feature type="compositionally biased region" description="Basic and acidic residues" evidence="1">
    <location>
        <begin position="417"/>
        <end position="430"/>
    </location>
</feature>
<organism evidence="3 4">
    <name type="scientific">Subdoligranulum variabile</name>
    <dbReference type="NCBI Taxonomy" id="214851"/>
    <lineage>
        <taxon>Bacteria</taxon>
        <taxon>Bacillati</taxon>
        <taxon>Bacillota</taxon>
        <taxon>Clostridia</taxon>
        <taxon>Eubacteriales</taxon>
        <taxon>Oscillospiraceae</taxon>
        <taxon>Subdoligranulum</taxon>
    </lineage>
</organism>
<feature type="region of interest" description="Disordered" evidence="1">
    <location>
        <begin position="417"/>
        <end position="448"/>
    </location>
</feature>
<protein>
    <submittedName>
        <fullName evidence="3">Relaxase/mobilization nuclease domain-containing protein</fullName>
    </submittedName>
</protein>
<gene>
    <name evidence="3" type="ORF">KHY36_13350</name>
</gene>
<sequence>MAVTKIWAIKDSLQRVLDYAANPDKTEYDALAQTLHYAENDAKTKLNESAQLVTGIHCRPDHAWEDMRVVQERFGKTDGVVALHAYQSFREGEVTPEQCHEIGVALARKVWGKRFQVLVATHMNTDNLHNHFVINSVSYVDGKKYEQRRSQYAEFRAASDKLCREYGLSVVEQPKAKEPARYARMREAIDQACEDASTAEDFHRALYRQGYIFGSDPNRKYATIRARDGGRAVRLYRLGEEYDLAAIDDRLRGNYLLYGPRLYERKHPPRQYTPKRYRPKDTYAGKGVLQIFFEVFFGESQMHRLYLYYCYQLGILPKKQQPRINRPELERIWKDTEKILAEHAFVHDHKFPSLQAIVDYRKGLSQRIETFAAQRAEIVKQMRRKDAPPELADRRAMLTCKIAELRKEDKIAEGAIKRVQRTRESNRIDQENQYTNNKNRRRDRSRQR</sequence>
<evidence type="ECO:0000259" key="2">
    <source>
        <dbReference type="Pfam" id="PF03432"/>
    </source>
</evidence>
<accession>A0A943HIV0</accession>
<dbReference type="InterPro" id="IPR005094">
    <property type="entry name" value="Endonuclease_MobA/VirD2"/>
</dbReference>
<reference evidence="3" key="1">
    <citation type="submission" date="2021-02" db="EMBL/GenBank/DDBJ databases">
        <title>Infant gut strain persistence is associated with maternal origin, phylogeny, and functional potential including surface adhesion and iron acquisition.</title>
        <authorList>
            <person name="Lou Y.C."/>
        </authorList>
    </citation>
    <scope>NUCLEOTIDE SEQUENCE</scope>
    <source>
        <strain evidence="3">L3_101_000M1_dasL3_101_000M1_concoct_87</strain>
    </source>
</reference>
<dbReference type="EMBL" id="JAGZGG010000044">
    <property type="protein sequence ID" value="MBS5333499.1"/>
    <property type="molecule type" value="Genomic_DNA"/>
</dbReference>
<dbReference type="Proteomes" id="UP000759273">
    <property type="component" value="Unassembled WGS sequence"/>
</dbReference>
<feature type="domain" description="MobA/VirD2-like nuclease" evidence="2">
    <location>
        <begin position="37"/>
        <end position="168"/>
    </location>
</feature>
<evidence type="ECO:0000313" key="3">
    <source>
        <dbReference type="EMBL" id="MBS5333499.1"/>
    </source>
</evidence>